<feature type="compositionally biased region" description="Low complexity" evidence="1">
    <location>
        <begin position="155"/>
        <end position="170"/>
    </location>
</feature>
<dbReference type="AlphaFoldDB" id="A0A4Y9XWA5"/>
<comment type="caution">
    <text evidence="2">The sequence shown here is derived from an EMBL/GenBank/DDBJ whole genome shotgun (WGS) entry which is preliminary data.</text>
</comment>
<dbReference type="EMBL" id="SEKV01000700">
    <property type="protein sequence ID" value="TFY54416.1"/>
    <property type="molecule type" value="Genomic_DNA"/>
</dbReference>
<evidence type="ECO:0000256" key="1">
    <source>
        <dbReference type="SAM" id="MobiDB-lite"/>
    </source>
</evidence>
<dbReference type="STRING" id="34475.A0A4Y9XWA5"/>
<dbReference type="Proteomes" id="UP000298390">
    <property type="component" value="Unassembled WGS sequence"/>
</dbReference>
<organism evidence="2 3">
    <name type="scientific">Rhodofomes roseus</name>
    <dbReference type="NCBI Taxonomy" id="34475"/>
    <lineage>
        <taxon>Eukaryota</taxon>
        <taxon>Fungi</taxon>
        <taxon>Dikarya</taxon>
        <taxon>Basidiomycota</taxon>
        <taxon>Agaricomycotina</taxon>
        <taxon>Agaricomycetes</taxon>
        <taxon>Polyporales</taxon>
        <taxon>Rhodofomes</taxon>
    </lineage>
</organism>
<name>A0A4Y9XWA5_9APHY</name>
<accession>A0A4Y9XWA5</accession>
<protein>
    <submittedName>
        <fullName evidence="2">Uncharacterized protein</fullName>
    </submittedName>
</protein>
<reference evidence="2 3" key="1">
    <citation type="submission" date="2019-01" db="EMBL/GenBank/DDBJ databases">
        <title>Genome sequencing of the rare red list fungi Fomitopsis rosea.</title>
        <authorList>
            <person name="Buettner E."/>
            <person name="Kellner H."/>
        </authorList>
    </citation>
    <scope>NUCLEOTIDE SEQUENCE [LARGE SCALE GENOMIC DNA]</scope>
    <source>
        <strain evidence="2 3">DSM 105464</strain>
    </source>
</reference>
<proteinExistence type="predicted"/>
<evidence type="ECO:0000313" key="2">
    <source>
        <dbReference type="EMBL" id="TFY54416.1"/>
    </source>
</evidence>
<gene>
    <name evidence="2" type="ORF">EVJ58_g8873</name>
</gene>
<sequence length="381" mass="42575">MRPLDGAAIVADMVENGGWLLIGAHAGVCFPGVAFAACQNWHADRYSSGDTPRFAAVRGVHRLRTASHTLSRSAVVPVLTRPRRLRDGKPLLLALLRALPARPRDAQLHREPVLRPRLAAAPLPLPGLAAPPAPQPAPRLLRRGHAARDVPPRGPAARPRGARGGCTPRARTGHADAPPLFSAEQFWSLSPEYYVRDLFLEGHYGTLVASTGGHWTTTLLSAFRDEGARGEGIDGVLGFFDAAMRRWAEDVQGILDDYERRGRRWGLGRRRERKQVVVRAYLPGHEDCHNERAPWREWRPFVWNWYNWGSIWEFNRIFEGILDTGEFPDVHYLAIDQPALLRPDAHSAGDCLHIMTGAGVLEGWTHYIWHFVTHEVPAKAR</sequence>
<evidence type="ECO:0000313" key="3">
    <source>
        <dbReference type="Proteomes" id="UP000298390"/>
    </source>
</evidence>
<feature type="region of interest" description="Disordered" evidence="1">
    <location>
        <begin position="145"/>
        <end position="177"/>
    </location>
</feature>